<dbReference type="SMART" id="SM00530">
    <property type="entry name" value="HTH_XRE"/>
    <property type="match status" value="1"/>
</dbReference>
<dbReference type="Gene3D" id="2.60.120.10">
    <property type="entry name" value="Jelly Rolls"/>
    <property type="match status" value="1"/>
</dbReference>
<dbReference type="PROSITE" id="PS50943">
    <property type="entry name" value="HTH_CROC1"/>
    <property type="match status" value="1"/>
</dbReference>
<dbReference type="InterPro" id="IPR001387">
    <property type="entry name" value="Cro/C1-type_HTH"/>
</dbReference>
<keyword evidence="1" id="KW-0238">DNA-binding</keyword>
<dbReference type="Proteomes" id="UP001589865">
    <property type="component" value="Unassembled WGS sequence"/>
</dbReference>
<name>A0ABV6JNK6_9PROT</name>
<accession>A0ABV6JNK6</accession>
<proteinExistence type="predicted"/>
<dbReference type="InterPro" id="IPR010982">
    <property type="entry name" value="Lambda_DNA-bd_dom_sf"/>
</dbReference>
<gene>
    <name evidence="4" type="ORF">ACFFGY_03425</name>
</gene>
<dbReference type="CDD" id="cd00093">
    <property type="entry name" value="HTH_XRE"/>
    <property type="match status" value="1"/>
</dbReference>
<feature type="domain" description="HTH cro/C1-type" evidence="3">
    <location>
        <begin position="22"/>
        <end position="76"/>
    </location>
</feature>
<dbReference type="InterPro" id="IPR011051">
    <property type="entry name" value="RmlC_Cupin_sf"/>
</dbReference>
<organism evidence="4 5">
    <name type="scientific">Roseomonas elaeocarpi</name>
    <dbReference type="NCBI Taxonomy" id="907779"/>
    <lineage>
        <taxon>Bacteria</taxon>
        <taxon>Pseudomonadati</taxon>
        <taxon>Pseudomonadota</taxon>
        <taxon>Alphaproteobacteria</taxon>
        <taxon>Acetobacterales</taxon>
        <taxon>Roseomonadaceae</taxon>
        <taxon>Roseomonas</taxon>
    </lineage>
</organism>
<evidence type="ECO:0000259" key="3">
    <source>
        <dbReference type="PROSITE" id="PS50943"/>
    </source>
</evidence>
<dbReference type="CDD" id="cd02209">
    <property type="entry name" value="cupin_XRE_C"/>
    <property type="match status" value="1"/>
</dbReference>
<dbReference type="InterPro" id="IPR014710">
    <property type="entry name" value="RmlC-like_jellyroll"/>
</dbReference>
<feature type="region of interest" description="Disordered" evidence="2">
    <location>
        <begin position="98"/>
        <end position="117"/>
    </location>
</feature>
<evidence type="ECO:0000256" key="2">
    <source>
        <dbReference type="SAM" id="MobiDB-lite"/>
    </source>
</evidence>
<dbReference type="SUPFAM" id="SSF51182">
    <property type="entry name" value="RmlC-like cupins"/>
    <property type="match status" value="1"/>
</dbReference>
<dbReference type="SUPFAM" id="SSF47413">
    <property type="entry name" value="lambda repressor-like DNA-binding domains"/>
    <property type="match status" value="1"/>
</dbReference>
<evidence type="ECO:0000313" key="4">
    <source>
        <dbReference type="EMBL" id="MFC0407284.1"/>
    </source>
</evidence>
<dbReference type="RefSeq" id="WP_377042980.1">
    <property type="nucleotide sequence ID" value="NZ_JBHLUN010000002.1"/>
</dbReference>
<evidence type="ECO:0000313" key="5">
    <source>
        <dbReference type="Proteomes" id="UP001589865"/>
    </source>
</evidence>
<dbReference type="EMBL" id="JBHLUN010000002">
    <property type="protein sequence ID" value="MFC0407284.1"/>
    <property type="molecule type" value="Genomic_DNA"/>
</dbReference>
<comment type="caution">
    <text evidence="4">The sequence shown here is derived from an EMBL/GenBank/DDBJ whole genome shotgun (WGS) entry which is preliminary data.</text>
</comment>
<dbReference type="PANTHER" id="PTHR46797:SF10">
    <property type="entry name" value="BLR1115 PROTEIN"/>
    <property type="match status" value="1"/>
</dbReference>
<protein>
    <submittedName>
        <fullName evidence="4">Helix-turn-helix domain-containing protein</fullName>
    </submittedName>
</protein>
<sequence length="194" mass="21077">MASSLADGAAARDMDARLAERLVQLRTERGWSLEQLAERSGVSRATLSRMERNETSPTTALLGRLCTAYNKTMSRLLVEVEAEAPSLLRAVAQPVRTDGDTGFRRRDVSPPMPGLNGEMIEGELPPDVSIPYEAPPAAGLEHHLWLLAGRLEVGLGPRAFVLQPGDSLRFRLFGPSRYVSGPAGARYVLAMVQP</sequence>
<dbReference type="Gene3D" id="1.10.260.40">
    <property type="entry name" value="lambda repressor-like DNA-binding domains"/>
    <property type="match status" value="1"/>
</dbReference>
<feature type="compositionally biased region" description="Basic and acidic residues" evidence="2">
    <location>
        <begin position="98"/>
        <end position="108"/>
    </location>
</feature>
<dbReference type="Pfam" id="PF01381">
    <property type="entry name" value="HTH_3"/>
    <property type="match status" value="1"/>
</dbReference>
<dbReference type="InterPro" id="IPR050807">
    <property type="entry name" value="TransReg_Diox_bact_type"/>
</dbReference>
<reference evidence="4 5" key="1">
    <citation type="submission" date="2024-09" db="EMBL/GenBank/DDBJ databases">
        <authorList>
            <person name="Sun Q."/>
            <person name="Mori K."/>
        </authorList>
    </citation>
    <scope>NUCLEOTIDE SEQUENCE [LARGE SCALE GENOMIC DNA]</scope>
    <source>
        <strain evidence="4 5">TBRC 5777</strain>
    </source>
</reference>
<keyword evidence="5" id="KW-1185">Reference proteome</keyword>
<evidence type="ECO:0000256" key="1">
    <source>
        <dbReference type="ARBA" id="ARBA00023125"/>
    </source>
</evidence>
<dbReference type="PANTHER" id="PTHR46797">
    <property type="entry name" value="HTH-TYPE TRANSCRIPTIONAL REGULATOR"/>
    <property type="match status" value="1"/>
</dbReference>